<dbReference type="InterPro" id="IPR045863">
    <property type="entry name" value="CorA_TM1_TM2"/>
</dbReference>
<feature type="domain" description="Ubiquitin-like" evidence="7">
    <location>
        <begin position="337"/>
        <end position="409"/>
    </location>
</feature>
<evidence type="ECO:0000256" key="1">
    <source>
        <dbReference type="ARBA" id="ARBA00004141"/>
    </source>
</evidence>
<dbReference type="Pfam" id="PF01544">
    <property type="entry name" value="CorA"/>
    <property type="match status" value="1"/>
</dbReference>
<evidence type="ECO:0000313" key="8">
    <source>
        <dbReference type="EMBL" id="KAK3172853.1"/>
    </source>
</evidence>
<evidence type="ECO:0000256" key="4">
    <source>
        <dbReference type="ARBA" id="ARBA00023136"/>
    </source>
</evidence>
<comment type="subcellular location">
    <subcellularLocation>
        <location evidence="1">Membrane</location>
        <topology evidence="1">Multi-pass membrane protein</topology>
    </subcellularLocation>
</comment>
<dbReference type="InterPro" id="IPR050829">
    <property type="entry name" value="CorA_MIT"/>
</dbReference>
<feature type="compositionally biased region" description="Basic and acidic residues" evidence="5">
    <location>
        <begin position="1"/>
        <end position="10"/>
    </location>
</feature>
<feature type="region of interest" description="Disordered" evidence="5">
    <location>
        <begin position="75"/>
        <end position="105"/>
    </location>
</feature>
<feature type="region of interest" description="Disordered" evidence="5">
    <location>
        <begin position="854"/>
        <end position="883"/>
    </location>
</feature>
<keyword evidence="9" id="KW-1185">Reference proteome</keyword>
<dbReference type="PANTHER" id="PTHR47685:SF1">
    <property type="entry name" value="MAGNESIUM TRANSPORT PROTEIN CORA"/>
    <property type="match status" value="1"/>
</dbReference>
<feature type="compositionally biased region" description="Polar residues" evidence="5">
    <location>
        <begin position="859"/>
        <end position="879"/>
    </location>
</feature>
<feature type="compositionally biased region" description="Low complexity" evidence="5">
    <location>
        <begin position="446"/>
        <end position="459"/>
    </location>
</feature>
<dbReference type="GO" id="GO:0046873">
    <property type="term" value="F:metal ion transmembrane transporter activity"/>
    <property type="evidence" value="ECO:0007669"/>
    <property type="project" value="InterPro"/>
</dbReference>
<keyword evidence="4 6" id="KW-0472">Membrane</keyword>
<evidence type="ECO:0000256" key="2">
    <source>
        <dbReference type="ARBA" id="ARBA00022692"/>
    </source>
</evidence>
<dbReference type="Proteomes" id="UP001276659">
    <property type="component" value="Unassembled WGS sequence"/>
</dbReference>
<evidence type="ECO:0000259" key="7">
    <source>
        <dbReference type="Pfam" id="PF22893"/>
    </source>
</evidence>
<dbReference type="SUPFAM" id="SSF144083">
    <property type="entry name" value="Magnesium transport protein CorA, transmembrane region"/>
    <property type="match status" value="1"/>
</dbReference>
<name>A0AAD9ZB39_9LECA</name>
<dbReference type="AlphaFoldDB" id="A0AAD9ZB39"/>
<feature type="compositionally biased region" description="Basic and acidic residues" evidence="5">
    <location>
        <begin position="18"/>
        <end position="34"/>
    </location>
</feature>
<proteinExistence type="predicted"/>
<dbReference type="EMBL" id="JASNWA010000007">
    <property type="protein sequence ID" value="KAK3172853.1"/>
    <property type="molecule type" value="Genomic_DNA"/>
</dbReference>
<keyword evidence="2 6" id="KW-0812">Transmembrane</keyword>
<dbReference type="Gene3D" id="1.20.58.340">
    <property type="entry name" value="Magnesium transport protein CorA, transmembrane region"/>
    <property type="match status" value="1"/>
</dbReference>
<evidence type="ECO:0000256" key="5">
    <source>
        <dbReference type="SAM" id="MobiDB-lite"/>
    </source>
</evidence>
<comment type="caution">
    <text evidence="8">The sequence shown here is derived from an EMBL/GenBank/DDBJ whole genome shotgun (WGS) entry which is preliminary data.</text>
</comment>
<reference evidence="8" key="1">
    <citation type="submission" date="2022-11" db="EMBL/GenBank/DDBJ databases">
        <title>Chromosomal genome sequence assembly and mating type (MAT) locus characterization of the leprose asexual lichenized fungus Lepraria neglecta (Nyl.) Erichsen.</title>
        <authorList>
            <person name="Allen J.L."/>
            <person name="Pfeffer B."/>
        </authorList>
    </citation>
    <scope>NUCLEOTIDE SEQUENCE</scope>
    <source>
        <strain evidence="8">Allen 5258</strain>
    </source>
</reference>
<keyword evidence="3 6" id="KW-1133">Transmembrane helix</keyword>
<gene>
    <name evidence="8" type="ORF">OEA41_006178</name>
</gene>
<dbReference type="InterPro" id="IPR002523">
    <property type="entry name" value="MgTranspt_CorA/ZnTranspt_ZntB"/>
</dbReference>
<dbReference type="GO" id="GO:0016020">
    <property type="term" value="C:membrane"/>
    <property type="evidence" value="ECO:0007669"/>
    <property type="project" value="UniProtKB-SubCell"/>
</dbReference>
<feature type="transmembrane region" description="Helical" evidence="6">
    <location>
        <begin position="1178"/>
        <end position="1199"/>
    </location>
</feature>
<feature type="region of interest" description="Disordered" evidence="5">
    <location>
        <begin position="1"/>
        <end position="34"/>
    </location>
</feature>
<protein>
    <recommendedName>
        <fullName evidence="7">Ubiquitin-like domain-containing protein</fullName>
    </recommendedName>
</protein>
<feature type="transmembrane region" description="Helical" evidence="6">
    <location>
        <begin position="1219"/>
        <end position="1240"/>
    </location>
</feature>
<organism evidence="8 9">
    <name type="scientific">Lepraria neglecta</name>
    <dbReference type="NCBI Taxonomy" id="209136"/>
    <lineage>
        <taxon>Eukaryota</taxon>
        <taxon>Fungi</taxon>
        <taxon>Dikarya</taxon>
        <taxon>Ascomycota</taxon>
        <taxon>Pezizomycotina</taxon>
        <taxon>Lecanoromycetes</taxon>
        <taxon>OSLEUM clade</taxon>
        <taxon>Lecanoromycetidae</taxon>
        <taxon>Lecanorales</taxon>
        <taxon>Lecanorineae</taxon>
        <taxon>Stereocaulaceae</taxon>
        <taxon>Lepraria</taxon>
    </lineage>
</organism>
<dbReference type="InterPro" id="IPR054464">
    <property type="entry name" value="ULD_fung"/>
</dbReference>
<dbReference type="PANTHER" id="PTHR47685">
    <property type="entry name" value="MAGNESIUM TRANSPORT PROTEIN CORA"/>
    <property type="match status" value="1"/>
</dbReference>
<feature type="region of interest" description="Disordered" evidence="5">
    <location>
        <begin position="441"/>
        <end position="473"/>
    </location>
</feature>
<feature type="compositionally biased region" description="Basic and acidic residues" evidence="5">
    <location>
        <begin position="76"/>
        <end position="89"/>
    </location>
</feature>
<sequence>MDRDAEKPFVVDRANSFPRDRGYPSNGPHDHVVERSTNDSFFADRHLHHQGTGDFENRRPNKRLRYTIPLRRKRRLTGDEEKGFDEKRGNGGHPARPGVERETSRGAAPYLPQDLYEIISTQFWVPDDEGREVVTLTVNDDTTKTKQEKVSYESVWRHIQSEAMTFKQFHKEVMRLPGLEDDDLALAARLLNKVQKTCEKQFVHGRYLKPTVLVYDGADPEETAKDQKTATFVSLPIFTTECERHHKSTNKDELHPVRALLQSRYRLESTKGRDKEQVIRKVHSNRAHVVHVPQIWALIINKHTIITCAPLGTSTLRGETIKLVKHSEAQLDEATWSVHFTDACGTVFYLPLRFCKSWFGLVKEIADDCLHDEYNLIRDQLLQNGPLYQLVTDHGVPVTAESWPQMVEREKKEVIRLRLVDNEGKSNRLLVTYCDENGNKIDYDSDASSDTSSMFSPDGGESDASESSISSLPTFEEVAPAVEKLRNLHEKLEQARSQDNNRRVEALRDHKIPALEKQILELMAEDLDLDRTRRSRPQKRARAIVPDVYEGSAPGPDQGRGLGQGVLEEYLNTPNQRTICLWTSLRDVEAQIGHRWPTTRVGATLNLFMSLKTTPSRRVLASPLVDSLIQEPLLRALLYRPVLRIQYLAGTHEPVSPRAREKLASAMKNMFSDQDARPDKLTSKIAKVLDPENSESEAKPKKRVDFAMRNPEAKPKLKRLIQLAHKEVLSPTSPTMTKTPFAAEIAPPGTSKKTQDLPIFLWSTLHAPADVVDLSLASKATPAGADQSLPEKIPAEINQNTLKVEELILRTVMNEMHTNMRKPKKVSPEYADLYGKIADRSVADVTSLMATLDTDDNQANENGNRNMSTSLSSPNSNLADNPDSAETKMRLKAIRSEIYDVCGQILHAFVPQCYEAPVVSKYWGAIYQIIHHRTRDEAVLDAITARLWEINDLVRSIQMGVRTDDGSKQARCQIPRALPAAFQHLVMLLVVSSTVSDWSDHSWNQMQTAFDECEGFFIEGRKQLILMIHTDDYRESAGFQAVDSEALLSLVLANLVSHLSTEREFHLTEVYSEYTTRIHQMVRDSASVKVYDNIKLLREELDIIKNTLKQQDETLRDFRTTISYTYGATSLSLSVIDRMLESIEQRIDDFNELQGQAETARFLAAQSISLKAESNNKAIIVFTTVTIVFLPLSFVTSYLGMNTSDIRGMQSTQTLFWGVGAPLAFVVLGAAVSAAFYGTLTQRITGKAWRNKEKNE</sequence>
<evidence type="ECO:0000313" key="9">
    <source>
        <dbReference type="Proteomes" id="UP001276659"/>
    </source>
</evidence>
<accession>A0AAD9ZB39</accession>
<dbReference type="Pfam" id="PF22893">
    <property type="entry name" value="ULD_2"/>
    <property type="match status" value="1"/>
</dbReference>
<evidence type="ECO:0000256" key="6">
    <source>
        <dbReference type="SAM" id="Phobius"/>
    </source>
</evidence>
<evidence type="ECO:0000256" key="3">
    <source>
        <dbReference type="ARBA" id="ARBA00022989"/>
    </source>
</evidence>